<evidence type="ECO:0000256" key="2">
    <source>
        <dbReference type="SAM" id="MobiDB-lite"/>
    </source>
</evidence>
<dbReference type="Pfam" id="PF01774">
    <property type="entry name" value="UreD"/>
    <property type="match status" value="1"/>
</dbReference>
<comment type="caution">
    <text evidence="3">The sequence shown here is derived from an EMBL/GenBank/DDBJ whole genome shotgun (WGS) entry which is preliminary data.</text>
</comment>
<dbReference type="AlphaFoldDB" id="A0A927F0W6"/>
<dbReference type="Proteomes" id="UP000632289">
    <property type="component" value="Unassembled WGS sequence"/>
</dbReference>
<keyword evidence="1" id="KW-0143">Chaperone</keyword>
<accession>A0A927F0W6</accession>
<evidence type="ECO:0000256" key="1">
    <source>
        <dbReference type="ARBA" id="ARBA00023186"/>
    </source>
</evidence>
<dbReference type="InterPro" id="IPR002669">
    <property type="entry name" value="UreD"/>
</dbReference>
<sequence>MTGPTRLGIAPTGSRSRLHHRTGHLTVRVMNQDADGARVGLIATQALLLSGDDVRIEVDVAPGAWLDVVEATGTVAYEGDTPSSWTVDATVGDGAILTWAGKPFVVSDEIATHRGTRIRLHGTGRALMQEKIVLGRAGQLGGDLSMSLEASDDTGPLQVECLDLGQEARQMPGVLGNLRSMDTVTAWGWTPEPTGEPEAGTTGPGETYFPLDRSGAALRWMGIGRFRDQLCDATFAAWHEEAMRDYRLRHATQHLRHARGETRPAAHAVADMAGRPHGRYRWHSPTDRREGAVTPSAS</sequence>
<reference evidence="3" key="1">
    <citation type="submission" date="2020-09" db="EMBL/GenBank/DDBJ databases">
        <title>Secondary metabolite and genome analysis of marine Streptomyces chumphonensis KK1-2T.</title>
        <authorList>
            <person name="Phongsopitanun W."/>
            <person name="Kanchanasin P."/>
            <person name="Pittayakhajonwut P."/>
            <person name="Suwanborirux K."/>
            <person name="Tanasupawat S."/>
        </authorList>
    </citation>
    <scope>NUCLEOTIDE SEQUENCE</scope>
    <source>
        <strain evidence="3">KK1-2</strain>
    </source>
</reference>
<dbReference type="GO" id="GO:0016151">
    <property type="term" value="F:nickel cation binding"/>
    <property type="evidence" value="ECO:0007669"/>
    <property type="project" value="InterPro"/>
</dbReference>
<name>A0A927F0W6_9ACTN</name>
<organism evidence="3 4">
    <name type="scientific">Streptomyces chumphonensis</name>
    <dbReference type="NCBI Taxonomy" id="1214925"/>
    <lineage>
        <taxon>Bacteria</taxon>
        <taxon>Bacillati</taxon>
        <taxon>Actinomycetota</taxon>
        <taxon>Actinomycetes</taxon>
        <taxon>Kitasatosporales</taxon>
        <taxon>Streptomycetaceae</taxon>
        <taxon>Streptomyces</taxon>
    </lineage>
</organism>
<evidence type="ECO:0000313" key="3">
    <source>
        <dbReference type="EMBL" id="MBD3932209.1"/>
    </source>
</evidence>
<protein>
    <submittedName>
        <fullName evidence="3">Urease accessory protein UreD</fullName>
    </submittedName>
</protein>
<gene>
    <name evidence="3" type="ORF">IF129_11680</name>
</gene>
<keyword evidence="4" id="KW-1185">Reference proteome</keyword>
<feature type="region of interest" description="Disordered" evidence="2">
    <location>
        <begin position="274"/>
        <end position="298"/>
    </location>
</feature>
<dbReference type="EMBL" id="JACXYU010000004">
    <property type="protein sequence ID" value="MBD3932209.1"/>
    <property type="molecule type" value="Genomic_DNA"/>
</dbReference>
<evidence type="ECO:0000313" key="4">
    <source>
        <dbReference type="Proteomes" id="UP000632289"/>
    </source>
</evidence>
<proteinExistence type="predicted"/>